<feature type="signal peptide" evidence="1">
    <location>
        <begin position="1"/>
        <end position="20"/>
    </location>
</feature>
<organism evidence="2 3">
    <name type="scientific">Asterophora parasitica</name>
    <dbReference type="NCBI Taxonomy" id="117018"/>
    <lineage>
        <taxon>Eukaryota</taxon>
        <taxon>Fungi</taxon>
        <taxon>Dikarya</taxon>
        <taxon>Basidiomycota</taxon>
        <taxon>Agaricomycotina</taxon>
        <taxon>Agaricomycetes</taxon>
        <taxon>Agaricomycetidae</taxon>
        <taxon>Agaricales</taxon>
        <taxon>Tricholomatineae</taxon>
        <taxon>Lyophyllaceae</taxon>
        <taxon>Asterophora</taxon>
    </lineage>
</organism>
<comment type="caution">
    <text evidence="2">The sequence shown here is derived from an EMBL/GenBank/DDBJ whole genome shotgun (WGS) entry which is preliminary data.</text>
</comment>
<gene>
    <name evidence="2" type="ORF">DXG03_002920</name>
</gene>
<protein>
    <recommendedName>
        <fullName evidence="4">Hydrophobic surface binding protein</fullName>
    </recommendedName>
</protein>
<keyword evidence="1" id="KW-0732">Signal</keyword>
<keyword evidence="3" id="KW-1185">Reference proteome</keyword>
<dbReference type="EMBL" id="JABCKV010000019">
    <property type="protein sequence ID" value="KAG5646616.1"/>
    <property type="molecule type" value="Genomic_DNA"/>
</dbReference>
<dbReference type="GO" id="GO:0005576">
    <property type="term" value="C:extracellular region"/>
    <property type="evidence" value="ECO:0007669"/>
    <property type="project" value="TreeGrafter"/>
</dbReference>
<dbReference type="OrthoDB" id="3485059at2759"/>
<dbReference type="AlphaFoldDB" id="A0A9P7KC99"/>
<evidence type="ECO:0000313" key="2">
    <source>
        <dbReference type="EMBL" id="KAG5646616.1"/>
    </source>
</evidence>
<evidence type="ECO:0008006" key="4">
    <source>
        <dbReference type="Google" id="ProtNLM"/>
    </source>
</evidence>
<sequence length="177" mass="18226">MKLLSAILLLLTVIVSSVYASVSDVKADLSKVAALVTKLDKTITNFPADGGTISDGIAINNDVTALGQGLDKATQNVKAIPPFSNSDSITTVGSAKVFSPTIVHLLNGVVEKKSSIGKINFPGIFDLVRGALQDLGTKGNALGNALAESSTGPAKSQAQAIQAELRVAFEKAVKAYS</sequence>
<feature type="chain" id="PRO_5040227929" description="Hydrophobic surface binding protein" evidence="1">
    <location>
        <begin position="21"/>
        <end position="177"/>
    </location>
</feature>
<reference evidence="2" key="1">
    <citation type="submission" date="2020-07" db="EMBL/GenBank/DDBJ databases">
        <authorList>
            <person name="Nieuwenhuis M."/>
            <person name="Van De Peppel L.J.J."/>
        </authorList>
    </citation>
    <scope>NUCLEOTIDE SEQUENCE</scope>
    <source>
        <strain evidence="2">AP01</strain>
        <tissue evidence="2">Mycelium</tissue>
    </source>
</reference>
<reference evidence="2" key="2">
    <citation type="submission" date="2021-10" db="EMBL/GenBank/DDBJ databases">
        <title>Phylogenomics reveals ancestral predisposition of the termite-cultivated fungus Termitomyces towards a domesticated lifestyle.</title>
        <authorList>
            <person name="Auxier B."/>
            <person name="Grum-Grzhimaylo A."/>
            <person name="Cardenas M.E."/>
            <person name="Lodge J.D."/>
            <person name="Laessoe T."/>
            <person name="Pedersen O."/>
            <person name="Smith M.E."/>
            <person name="Kuyper T.W."/>
            <person name="Franco-Molano E.A."/>
            <person name="Baroni T.J."/>
            <person name="Aanen D.K."/>
        </authorList>
    </citation>
    <scope>NUCLEOTIDE SEQUENCE</scope>
    <source>
        <strain evidence="2">AP01</strain>
        <tissue evidence="2">Mycelium</tissue>
    </source>
</reference>
<dbReference type="Gene3D" id="1.20.1280.140">
    <property type="match status" value="1"/>
</dbReference>
<evidence type="ECO:0000256" key="1">
    <source>
        <dbReference type="SAM" id="SignalP"/>
    </source>
</evidence>
<dbReference type="Proteomes" id="UP000775547">
    <property type="component" value="Unassembled WGS sequence"/>
</dbReference>
<proteinExistence type="predicted"/>
<dbReference type="InterPro" id="IPR021054">
    <property type="entry name" value="Cell_wall_mannoprotein_1"/>
</dbReference>
<dbReference type="Pfam" id="PF12296">
    <property type="entry name" value="HsbA"/>
    <property type="match status" value="1"/>
</dbReference>
<name>A0A9P7KC99_9AGAR</name>
<accession>A0A9P7KC99</accession>
<dbReference type="PANTHER" id="PTHR38123">
    <property type="entry name" value="CELL WALL SERINE-THREONINE-RICH GALACTOMANNOPROTEIN MP1 (AFU_ORTHOLOGUE AFUA_4G03240)"/>
    <property type="match status" value="1"/>
</dbReference>
<evidence type="ECO:0000313" key="3">
    <source>
        <dbReference type="Proteomes" id="UP000775547"/>
    </source>
</evidence>
<dbReference type="PANTHER" id="PTHR38123:SF1">
    <property type="entry name" value="HYDROPHOBIC SURFACE BINDING PROTEIN"/>
    <property type="match status" value="1"/>
</dbReference>